<dbReference type="GO" id="GO:0006952">
    <property type="term" value="P:defense response"/>
    <property type="evidence" value="ECO:0007669"/>
    <property type="project" value="UniProtKB-KW"/>
</dbReference>
<evidence type="ECO:0008006" key="9">
    <source>
        <dbReference type="Google" id="ProtNLM"/>
    </source>
</evidence>
<dbReference type="InterPro" id="IPR042197">
    <property type="entry name" value="Apaf_helical"/>
</dbReference>
<evidence type="ECO:0000256" key="1">
    <source>
        <dbReference type="ARBA" id="ARBA00022614"/>
    </source>
</evidence>
<name>A0AAN9J3F1_CROPI</name>
<keyword evidence="3" id="KW-0611">Plant defense</keyword>
<evidence type="ECO:0000259" key="4">
    <source>
        <dbReference type="Pfam" id="PF00931"/>
    </source>
</evidence>
<reference evidence="7 8" key="1">
    <citation type="submission" date="2024-01" db="EMBL/GenBank/DDBJ databases">
        <title>The genomes of 5 underutilized Papilionoideae crops provide insights into root nodulation and disease resistanc.</title>
        <authorList>
            <person name="Yuan L."/>
        </authorList>
    </citation>
    <scope>NUCLEOTIDE SEQUENCE [LARGE SCALE GENOMIC DNA]</scope>
    <source>
        <strain evidence="7">ZHUSHIDOU_FW_LH</strain>
        <tissue evidence="7">Leaf</tissue>
    </source>
</reference>
<evidence type="ECO:0000256" key="2">
    <source>
        <dbReference type="ARBA" id="ARBA00022737"/>
    </source>
</evidence>
<dbReference type="EMBL" id="JAYWIO010000001">
    <property type="protein sequence ID" value="KAK7291089.1"/>
    <property type="molecule type" value="Genomic_DNA"/>
</dbReference>
<keyword evidence="1" id="KW-0433">Leucine-rich repeat</keyword>
<dbReference type="InterPro" id="IPR056789">
    <property type="entry name" value="LRR_R13L1-DRL21"/>
</dbReference>
<dbReference type="Gene3D" id="1.10.8.430">
    <property type="entry name" value="Helical domain of apoptotic protease-activating factors"/>
    <property type="match status" value="1"/>
</dbReference>
<dbReference type="Pfam" id="PF25019">
    <property type="entry name" value="LRR_R13L1-DRL21"/>
    <property type="match status" value="1"/>
</dbReference>
<comment type="caution">
    <text evidence="7">The sequence shown here is derived from an EMBL/GenBank/DDBJ whole genome shotgun (WGS) entry which is preliminary data.</text>
</comment>
<feature type="domain" description="R13L1/DRL21-like LRR repeat region" evidence="6">
    <location>
        <begin position="704"/>
        <end position="832"/>
    </location>
</feature>
<protein>
    <recommendedName>
        <fullName evidence="9">NB-ARC domain-containing protein</fullName>
    </recommendedName>
</protein>
<dbReference type="InterPro" id="IPR058922">
    <property type="entry name" value="WHD_DRP"/>
</dbReference>
<dbReference type="Gene3D" id="3.80.10.10">
    <property type="entry name" value="Ribonuclease Inhibitor"/>
    <property type="match status" value="3"/>
</dbReference>
<dbReference type="PRINTS" id="PR00364">
    <property type="entry name" value="DISEASERSIST"/>
</dbReference>
<feature type="domain" description="NB-ARC" evidence="4">
    <location>
        <begin position="169"/>
        <end position="351"/>
    </location>
</feature>
<dbReference type="InterPro" id="IPR001611">
    <property type="entry name" value="Leu-rich_rpt"/>
</dbReference>
<dbReference type="InterPro" id="IPR002182">
    <property type="entry name" value="NB-ARC"/>
</dbReference>
<dbReference type="GO" id="GO:0043531">
    <property type="term" value="F:ADP binding"/>
    <property type="evidence" value="ECO:0007669"/>
    <property type="project" value="InterPro"/>
</dbReference>
<gene>
    <name evidence="7" type="ORF">RIF29_05971</name>
</gene>
<dbReference type="Proteomes" id="UP001372338">
    <property type="component" value="Unassembled WGS sequence"/>
</dbReference>
<feature type="domain" description="Disease resistance protein winged helix" evidence="5">
    <location>
        <begin position="443"/>
        <end position="509"/>
    </location>
</feature>
<dbReference type="Pfam" id="PF23559">
    <property type="entry name" value="WHD_DRP"/>
    <property type="match status" value="1"/>
</dbReference>
<dbReference type="SUPFAM" id="SSF52058">
    <property type="entry name" value="L domain-like"/>
    <property type="match status" value="2"/>
</dbReference>
<dbReference type="PROSITE" id="PS51450">
    <property type="entry name" value="LRR"/>
    <property type="match status" value="1"/>
</dbReference>
<dbReference type="Pfam" id="PF00931">
    <property type="entry name" value="NB-ARC"/>
    <property type="match status" value="1"/>
</dbReference>
<keyword evidence="8" id="KW-1185">Reference proteome</keyword>
<dbReference type="Gene3D" id="3.40.50.300">
    <property type="entry name" value="P-loop containing nucleotide triphosphate hydrolases"/>
    <property type="match status" value="1"/>
</dbReference>
<keyword evidence="2" id="KW-0677">Repeat</keyword>
<proteinExistence type="predicted"/>
<evidence type="ECO:0000313" key="8">
    <source>
        <dbReference type="Proteomes" id="UP001372338"/>
    </source>
</evidence>
<dbReference type="InterPro" id="IPR032675">
    <property type="entry name" value="LRR_dom_sf"/>
</dbReference>
<evidence type="ECO:0000256" key="3">
    <source>
        <dbReference type="ARBA" id="ARBA00022821"/>
    </source>
</evidence>
<organism evidence="7 8">
    <name type="scientific">Crotalaria pallida</name>
    <name type="common">Smooth rattlebox</name>
    <name type="synonym">Crotalaria striata</name>
    <dbReference type="NCBI Taxonomy" id="3830"/>
    <lineage>
        <taxon>Eukaryota</taxon>
        <taxon>Viridiplantae</taxon>
        <taxon>Streptophyta</taxon>
        <taxon>Embryophyta</taxon>
        <taxon>Tracheophyta</taxon>
        <taxon>Spermatophyta</taxon>
        <taxon>Magnoliopsida</taxon>
        <taxon>eudicotyledons</taxon>
        <taxon>Gunneridae</taxon>
        <taxon>Pentapetalae</taxon>
        <taxon>rosids</taxon>
        <taxon>fabids</taxon>
        <taxon>Fabales</taxon>
        <taxon>Fabaceae</taxon>
        <taxon>Papilionoideae</taxon>
        <taxon>50 kb inversion clade</taxon>
        <taxon>genistoids sensu lato</taxon>
        <taxon>core genistoids</taxon>
        <taxon>Crotalarieae</taxon>
        <taxon>Crotalaria</taxon>
    </lineage>
</organism>
<sequence>MASDIVAHIISEIRMMMMMKSVPDFCRKNNTITHNITTHLSKIERVVVAEQNESSKDMVVVAKLDEISSAQVIDVLTNLFDFLNDLHLPPQRQSTNMIAASFLNICNITPPRSPLHQLKLIEKQLRVAADAAAAATSSLPVKQVRKLTDFSDARYQEMKIVGRKDETDRYVRMLERRAEGFVPVIAIQGIQGIGKTRLAKSVWDDKRVEGAFDLMIWVDDGIHDKLLYAEFVAKRIIQESEMMKKKKIEEDEKDYHQYHAVVMEQDGESLGNLVEALRGSRFFLVLDDLRNEDSEEWNKLLGMLRKAPAGGAVVVTTRSEIVAKMVNPQPSKLGGLRYENAAWALFEQVAGEGGGGGGGTRDSKIKEAKKKMVKMCGGVPAAIITMARLLSSREEAKNESEIYELKDEFMQEMKLRYYNSLPSLRLKQCFAYCSFILYKLNWLRVESLIRFWMAEGFLGPANPSSSQQPEDLGLEFIQELRRRSIFFGEENEYGIISKCGMNDRLMQDLSVFVAGVNILLMEDPYKDDISHRERVHRVLLTSNEVSNGIPKSLNKKNLRTILVSPPSRVPNEVMLSWSECNEIFLGFKKLRVLTLRDLGMKVLPDSIAELKSLRYLSLARNNLKKLPSSIGELRHLLTLLLSHCHELKELPNEVKGLVSLRHLALDGCLNLELMPSALKNLTSLQTLSHFVARAKKKNSHSGGLEELIGLNNLRGQLEILHLERLQFDASDQDTDHAYLKKKEHLQFLTLRWNHDEEEKEGSDQDQISLGHLEPHPNLQGLTIVGYEGNEFSGWLLSKFINLVKFSLYNCSKCKKLPPLDQLRKLKILQLQRLDCLEFITDDHDNYDLEVVETKPFFPSLRELEISDCPNITSWWKRRIDNNVKFPPLLKLEVSHCPKLDCMPLYPNVDNELVLICSNLKPLLETLNLGLSSHSKSSPPLSQLKYLSIELEDLEQQPPLPEKWLKNFTSLKNLCIECKFLKSSMKGLKSLGSLEILFIKNCTEFKLPSGELEGLTNLSKLHIVEFPSLKSLPEGIKNLTSLKSLSIDSCPELETLTEGIGHLKSLAYLSIEGCHKLASLPQGMINLKCLRTLRITNCPILFPRCQKETGDDWPQIKHINSIQLFGSSDYYD</sequence>
<evidence type="ECO:0000259" key="6">
    <source>
        <dbReference type="Pfam" id="PF25019"/>
    </source>
</evidence>
<dbReference type="InterPro" id="IPR027417">
    <property type="entry name" value="P-loop_NTPase"/>
</dbReference>
<dbReference type="SUPFAM" id="SSF52540">
    <property type="entry name" value="P-loop containing nucleoside triphosphate hydrolases"/>
    <property type="match status" value="1"/>
</dbReference>
<dbReference type="PANTHER" id="PTHR36766:SF40">
    <property type="entry name" value="DISEASE RESISTANCE PROTEIN RGA3"/>
    <property type="match status" value="1"/>
</dbReference>
<dbReference type="AlphaFoldDB" id="A0AAN9J3F1"/>
<dbReference type="PANTHER" id="PTHR36766">
    <property type="entry name" value="PLANT BROAD-SPECTRUM MILDEW RESISTANCE PROTEIN RPW8"/>
    <property type="match status" value="1"/>
</dbReference>
<evidence type="ECO:0000259" key="5">
    <source>
        <dbReference type="Pfam" id="PF23559"/>
    </source>
</evidence>
<accession>A0AAN9J3F1</accession>
<evidence type="ECO:0000313" key="7">
    <source>
        <dbReference type="EMBL" id="KAK7291089.1"/>
    </source>
</evidence>